<protein>
    <recommendedName>
        <fullName evidence="3">DUF4302 domain-containing protein</fullName>
    </recommendedName>
</protein>
<sequence length="448" mass="47889">MKKILYFFIVLLIISGCKKSSFVSDFDQKPEERIAESIASVTNTLTSAPNGWIATLPTNAGGAYGFYMTFDANQNVTMYADLNDNTAKTLGKSTFRVKAVLGTELIFDTYNYISMLADPNNSVFGGAGNTGFKSDVEFIYVRSTADSIFFVGKAYRQTLAMVKATAAQKAAYTAEGLKTSADKLKSFFATTQNPYIEVISGSTTIKAGLSVNFTNVLASGKRTTLTGILADGTTVVSATNKIALTTDGISMTSGGLIFQGVTLVKFAWKDATTLAMYDAAGKEYIIKSSPVPLTPLPLLFGFPSSYTYRKITISSTGLPTGVSSGFTAVYNSMVSKFAATNRSISSTTFTLTSNSVFEVAVNYISGTSAFVASATYGYTRNGDVITLDNNPIGNVNWPTRATEIKPLADYMLTGPFRIDWVTSTTPNVGSLGGLYRTADASSFIYGTL</sequence>
<evidence type="ECO:0000313" key="1">
    <source>
        <dbReference type="EMBL" id="KIA96694.1"/>
    </source>
</evidence>
<accession>A0A0C1G9A9</accession>
<gene>
    <name evidence="1" type="ORF">OC25_02960</name>
</gene>
<dbReference type="Proteomes" id="UP000031246">
    <property type="component" value="Unassembled WGS sequence"/>
</dbReference>
<dbReference type="OrthoDB" id="707849at2"/>
<comment type="caution">
    <text evidence="1">The sequence shown here is derived from an EMBL/GenBank/DDBJ whole genome shotgun (WGS) entry which is preliminary data.</text>
</comment>
<dbReference type="Pfam" id="PF14135">
    <property type="entry name" value="DUF4302"/>
    <property type="match status" value="1"/>
</dbReference>
<reference evidence="1 2" key="1">
    <citation type="submission" date="2014-10" db="EMBL/GenBank/DDBJ databases">
        <title>Pedobacter Kyungheensis.</title>
        <authorList>
            <person name="Anderson B.M."/>
            <person name="Newman J.D."/>
        </authorList>
    </citation>
    <scope>NUCLEOTIDE SEQUENCE [LARGE SCALE GENOMIC DNA]</scope>
    <source>
        <strain evidence="1 2">KACC 16221</strain>
    </source>
</reference>
<dbReference type="RefSeq" id="WP_039471483.1">
    <property type="nucleotide sequence ID" value="NZ_JSYN01000002.1"/>
</dbReference>
<dbReference type="EMBL" id="JSYN01000002">
    <property type="protein sequence ID" value="KIA96694.1"/>
    <property type="molecule type" value="Genomic_DNA"/>
</dbReference>
<dbReference type="PROSITE" id="PS51257">
    <property type="entry name" value="PROKAR_LIPOPROTEIN"/>
    <property type="match status" value="1"/>
</dbReference>
<keyword evidence="2" id="KW-1185">Reference proteome</keyword>
<dbReference type="InterPro" id="IPR025396">
    <property type="entry name" value="DUF4302"/>
</dbReference>
<evidence type="ECO:0000313" key="2">
    <source>
        <dbReference type="Proteomes" id="UP000031246"/>
    </source>
</evidence>
<organism evidence="1 2">
    <name type="scientific">Pedobacter kyungheensis</name>
    <dbReference type="NCBI Taxonomy" id="1069985"/>
    <lineage>
        <taxon>Bacteria</taxon>
        <taxon>Pseudomonadati</taxon>
        <taxon>Bacteroidota</taxon>
        <taxon>Sphingobacteriia</taxon>
        <taxon>Sphingobacteriales</taxon>
        <taxon>Sphingobacteriaceae</taxon>
        <taxon>Pedobacter</taxon>
    </lineage>
</organism>
<evidence type="ECO:0008006" key="3">
    <source>
        <dbReference type="Google" id="ProtNLM"/>
    </source>
</evidence>
<dbReference type="AlphaFoldDB" id="A0A0C1G9A9"/>
<proteinExistence type="predicted"/>
<name>A0A0C1G9A9_9SPHI</name>